<name>A0A1F5YRS3_9BACT</name>
<protein>
    <recommendedName>
        <fullName evidence="1">Amidohydrolase-related domain-containing protein</fullName>
    </recommendedName>
</protein>
<dbReference type="InterPro" id="IPR032466">
    <property type="entry name" value="Metal_Hydrolase"/>
</dbReference>
<feature type="domain" description="Amidohydrolase-related" evidence="1">
    <location>
        <begin position="119"/>
        <end position="327"/>
    </location>
</feature>
<dbReference type="Proteomes" id="UP000179129">
    <property type="component" value="Unassembled WGS sequence"/>
</dbReference>
<dbReference type="Gene3D" id="3.20.20.140">
    <property type="entry name" value="Metal-dependent hydrolases"/>
    <property type="match status" value="1"/>
</dbReference>
<organism evidence="2 3">
    <name type="scientific">Candidatus Glassbacteria bacterium RIFCSPLOWO2_12_FULL_58_11</name>
    <dbReference type="NCBI Taxonomy" id="1817867"/>
    <lineage>
        <taxon>Bacteria</taxon>
        <taxon>Candidatus Glassiibacteriota</taxon>
    </lineage>
</organism>
<reference evidence="2 3" key="1">
    <citation type="journal article" date="2016" name="Nat. Commun.">
        <title>Thousands of microbial genomes shed light on interconnected biogeochemical processes in an aquifer system.</title>
        <authorList>
            <person name="Anantharaman K."/>
            <person name="Brown C.T."/>
            <person name="Hug L.A."/>
            <person name="Sharon I."/>
            <person name="Castelle C.J."/>
            <person name="Probst A.J."/>
            <person name="Thomas B.C."/>
            <person name="Singh A."/>
            <person name="Wilkins M.J."/>
            <person name="Karaoz U."/>
            <person name="Brodie E.L."/>
            <person name="Williams K.H."/>
            <person name="Hubbard S.S."/>
            <person name="Banfield J.F."/>
        </authorList>
    </citation>
    <scope>NUCLEOTIDE SEQUENCE [LARGE SCALE GENOMIC DNA]</scope>
</reference>
<accession>A0A1F5YRS3</accession>
<dbReference type="SUPFAM" id="SSF51556">
    <property type="entry name" value="Metallo-dependent hydrolases"/>
    <property type="match status" value="1"/>
</dbReference>
<proteinExistence type="predicted"/>
<evidence type="ECO:0000313" key="3">
    <source>
        <dbReference type="Proteomes" id="UP000179129"/>
    </source>
</evidence>
<evidence type="ECO:0000259" key="1">
    <source>
        <dbReference type="Pfam" id="PF04909"/>
    </source>
</evidence>
<dbReference type="Pfam" id="PF04909">
    <property type="entry name" value="Amidohydro_2"/>
    <property type="match status" value="1"/>
</dbReference>
<dbReference type="STRING" id="1817867.A3F83_06940"/>
<dbReference type="EMBL" id="MFIX01000170">
    <property type="protein sequence ID" value="OGG02826.1"/>
    <property type="molecule type" value="Genomic_DNA"/>
</dbReference>
<dbReference type="AlphaFoldDB" id="A0A1F5YRS3"/>
<dbReference type="GO" id="GO:0016787">
    <property type="term" value="F:hydrolase activity"/>
    <property type="evidence" value="ECO:0007669"/>
    <property type="project" value="InterPro"/>
</dbReference>
<dbReference type="InterPro" id="IPR006680">
    <property type="entry name" value="Amidohydro-rel"/>
</dbReference>
<comment type="caution">
    <text evidence="2">The sequence shown here is derived from an EMBL/GenBank/DDBJ whole genome shotgun (WGS) entry which is preliminary data.</text>
</comment>
<gene>
    <name evidence="2" type="ORF">A3F83_06940</name>
</gene>
<sequence length="329" mass="38302">MPKVDAHAHVMGLTEAEEGPFIAKLKEHNFAWLDICTIGTKWDSLQLQIRDAERLRERYPENIEWATSFNLQNWGRPDWQEAAIKTIQEGFDKQAVSVKVWKEIGMVLKDPDGKFVMIDDPRFDPIFDYIQSQGKTLVAHIGEPRNCWLPLDSMTVNNDRKYFADHPEYHSYLHPEIPDFWKQIAARDHVLDKHPNLRVVGCHLGSLEYDVDWMAEHFDKYPNFAVDMAARICHFQVQEREKVRNFMIKYQDRLLYGTDLAVGAGFVSTGPDSALATIEATYNKDYKYFATDEEIEVWEVTGKFRGLALPADVLKKIFHDNFRKWYPAS</sequence>
<evidence type="ECO:0000313" key="2">
    <source>
        <dbReference type="EMBL" id="OGG02826.1"/>
    </source>
</evidence>